<dbReference type="GO" id="GO:0016747">
    <property type="term" value="F:acyltransferase activity, transferring groups other than amino-acyl groups"/>
    <property type="evidence" value="ECO:0007669"/>
    <property type="project" value="InterPro"/>
</dbReference>
<dbReference type="PANTHER" id="PTHR42791:SF1">
    <property type="entry name" value="N-ACETYLTRANSFERASE DOMAIN-CONTAINING PROTEIN"/>
    <property type="match status" value="1"/>
</dbReference>
<dbReference type="OrthoDB" id="2194050at2"/>
<dbReference type="InterPro" id="IPR016181">
    <property type="entry name" value="Acyl_CoA_acyltransferase"/>
</dbReference>
<dbReference type="InterPro" id="IPR052523">
    <property type="entry name" value="Trichothecene_AcTrans"/>
</dbReference>
<evidence type="ECO:0000259" key="1">
    <source>
        <dbReference type="PROSITE" id="PS51186"/>
    </source>
</evidence>
<dbReference type="EMBL" id="CP011388">
    <property type="protein sequence ID" value="ANE45521.1"/>
    <property type="molecule type" value="Genomic_DNA"/>
</dbReference>
<dbReference type="PROSITE" id="PS51186">
    <property type="entry name" value="GNAT"/>
    <property type="match status" value="1"/>
</dbReference>
<dbReference type="Gene3D" id="3.40.630.30">
    <property type="match status" value="1"/>
</dbReference>
<evidence type="ECO:0000313" key="2">
    <source>
        <dbReference type="EMBL" id="ANE45521.1"/>
    </source>
</evidence>
<feature type="domain" description="N-acetyltransferase" evidence="1">
    <location>
        <begin position="127"/>
        <end position="209"/>
    </location>
</feature>
<dbReference type="SUPFAM" id="SSF55729">
    <property type="entry name" value="Acyl-CoA N-acyltransferases (Nat)"/>
    <property type="match status" value="1"/>
</dbReference>
<evidence type="ECO:0000313" key="3">
    <source>
        <dbReference type="Proteomes" id="UP000076927"/>
    </source>
</evidence>
<dbReference type="PANTHER" id="PTHR42791">
    <property type="entry name" value="GNAT FAMILY ACETYLTRANSFERASE"/>
    <property type="match status" value="1"/>
</dbReference>
<dbReference type="RefSeq" id="WP_068604273.1">
    <property type="nucleotide sequence ID" value="NZ_CP011388.1"/>
</dbReference>
<keyword evidence="3" id="KW-1185">Reference proteome</keyword>
<gene>
    <name evidence="2" type="ORF">SY83_03435</name>
</gene>
<dbReference type="PATRIC" id="fig|1178515.4.peg.678"/>
<accession>A0A172TEQ8</accession>
<dbReference type="STRING" id="1178515.SY83_03435"/>
<dbReference type="AlphaFoldDB" id="A0A172TEQ8"/>
<reference evidence="2 3" key="1">
    <citation type="submission" date="2015-01" db="EMBL/GenBank/DDBJ databases">
        <title>Paenibacillus swuensis/DY6/whole genome sequencing.</title>
        <authorList>
            <person name="Kim M.K."/>
            <person name="Srinivasan S."/>
            <person name="Lee J.-J."/>
        </authorList>
    </citation>
    <scope>NUCLEOTIDE SEQUENCE [LARGE SCALE GENOMIC DNA]</scope>
    <source>
        <strain evidence="2 3">DY6</strain>
    </source>
</reference>
<protein>
    <recommendedName>
        <fullName evidence="1">N-acetyltransferase domain-containing protein</fullName>
    </recommendedName>
</protein>
<organism evidence="2 3">
    <name type="scientific">Paenibacillus swuensis</name>
    <dbReference type="NCBI Taxonomy" id="1178515"/>
    <lineage>
        <taxon>Bacteria</taxon>
        <taxon>Bacillati</taxon>
        <taxon>Bacillota</taxon>
        <taxon>Bacilli</taxon>
        <taxon>Bacillales</taxon>
        <taxon>Paenibacillaceae</taxon>
        <taxon>Paenibacillus</taxon>
    </lineage>
</organism>
<proteinExistence type="predicted"/>
<dbReference type="CDD" id="cd04301">
    <property type="entry name" value="NAT_SF"/>
    <property type="match status" value="1"/>
</dbReference>
<dbReference type="InterPro" id="IPR000182">
    <property type="entry name" value="GNAT_dom"/>
</dbReference>
<dbReference type="KEGG" id="pswu:SY83_03435"/>
<dbReference type="Proteomes" id="UP000076927">
    <property type="component" value="Chromosome"/>
</dbReference>
<name>A0A172TEQ8_9BACL</name>
<sequence>MYEAVLPMQKHHHRLAGDTLTEAFKDSPMFVHLFPEPVKRRKVLSMVFPIMIQMLHAVGTVYVSSDEVEGIICVRKAGTIRARNSLPLLALKLLVRLPRVFLQVSPIQFHMKAKELKELSSALDPYYKHHRNFLVLDAVAVHPRYQGQGKISPLIHSALQEARESGTFCVLQTETEFNASLYEHFGFKRVRTFPCINGAFNTYVLLYDPHGIVQS</sequence>
<dbReference type="Pfam" id="PF13508">
    <property type="entry name" value="Acetyltransf_7"/>
    <property type="match status" value="1"/>
</dbReference>